<keyword evidence="2" id="KW-1185">Reference proteome</keyword>
<gene>
    <name evidence="1" type="ORF">EVAR_94271_1</name>
</gene>
<proteinExistence type="predicted"/>
<dbReference type="Proteomes" id="UP000299102">
    <property type="component" value="Unassembled WGS sequence"/>
</dbReference>
<dbReference type="AlphaFoldDB" id="A0A4C1UFT3"/>
<comment type="caution">
    <text evidence="1">The sequence shown here is derived from an EMBL/GenBank/DDBJ whole genome shotgun (WGS) entry which is preliminary data.</text>
</comment>
<dbReference type="EMBL" id="BGZK01000168">
    <property type="protein sequence ID" value="GBP24977.1"/>
    <property type="molecule type" value="Genomic_DNA"/>
</dbReference>
<reference evidence="1 2" key="1">
    <citation type="journal article" date="2019" name="Commun. Biol.">
        <title>The bagworm genome reveals a unique fibroin gene that provides high tensile strength.</title>
        <authorList>
            <person name="Kono N."/>
            <person name="Nakamura H."/>
            <person name="Ohtoshi R."/>
            <person name="Tomita M."/>
            <person name="Numata K."/>
            <person name="Arakawa K."/>
        </authorList>
    </citation>
    <scope>NUCLEOTIDE SEQUENCE [LARGE SCALE GENOMIC DNA]</scope>
</reference>
<evidence type="ECO:0000313" key="2">
    <source>
        <dbReference type="Proteomes" id="UP000299102"/>
    </source>
</evidence>
<evidence type="ECO:0000313" key="1">
    <source>
        <dbReference type="EMBL" id="GBP24977.1"/>
    </source>
</evidence>
<accession>A0A4C1UFT3</accession>
<name>A0A4C1UFT3_EUMVA</name>
<organism evidence="1 2">
    <name type="scientific">Eumeta variegata</name>
    <name type="common">Bagworm moth</name>
    <name type="synonym">Eumeta japonica</name>
    <dbReference type="NCBI Taxonomy" id="151549"/>
    <lineage>
        <taxon>Eukaryota</taxon>
        <taxon>Metazoa</taxon>
        <taxon>Ecdysozoa</taxon>
        <taxon>Arthropoda</taxon>
        <taxon>Hexapoda</taxon>
        <taxon>Insecta</taxon>
        <taxon>Pterygota</taxon>
        <taxon>Neoptera</taxon>
        <taxon>Endopterygota</taxon>
        <taxon>Lepidoptera</taxon>
        <taxon>Glossata</taxon>
        <taxon>Ditrysia</taxon>
        <taxon>Tineoidea</taxon>
        <taxon>Psychidae</taxon>
        <taxon>Oiketicinae</taxon>
        <taxon>Eumeta</taxon>
    </lineage>
</organism>
<protein>
    <submittedName>
        <fullName evidence="1">Uncharacterized protein</fullName>
    </submittedName>
</protein>
<sequence>MLRDGGSTMANVLLKETATSLGSLATYDARRIQQFWREQRKWQVRFEITRTPKIFSDSVARDKRACGPPKTWMVTACPWTSAMPWESQVRYRLFENEYAIFVKSGRSSLGVMAMSIGQGKIKINCSWGITGRIEIDIKKEVRIFHIKIIQRKCGAVSRQVSTRADAWPVEDGDASAVMAVADRQLAEFSWSVCG</sequence>